<reference evidence="1" key="1">
    <citation type="journal article" date="2021" name="Front. Microbiol.">
        <title>Comprehensive Comparative Genomics and Phenotyping of Methylobacterium Species.</title>
        <authorList>
            <person name="Alessa O."/>
            <person name="Ogura Y."/>
            <person name="Fujitani Y."/>
            <person name="Takami H."/>
            <person name="Hayashi T."/>
            <person name="Sahin N."/>
            <person name="Tani A."/>
        </authorList>
    </citation>
    <scope>NUCLEOTIDE SEQUENCE</scope>
    <source>
        <strain evidence="1">DSM 19015</strain>
    </source>
</reference>
<comment type="caution">
    <text evidence="1">The sequence shown here is derived from an EMBL/GenBank/DDBJ whole genome shotgun (WGS) entry which is preliminary data.</text>
</comment>
<evidence type="ECO:0000313" key="1">
    <source>
        <dbReference type="EMBL" id="GJD93352.1"/>
    </source>
</evidence>
<accession>A0ABQ4RT36</accession>
<organism evidence="1 2">
    <name type="scientific">Methylobacterium iners</name>
    <dbReference type="NCBI Taxonomy" id="418707"/>
    <lineage>
        <taxon>Bacteria</taxon>
        <taxon>Pseudomonadati</taxon>
        <taxon>Pseudomonadota</taxon>
        <taxon>Alphaproteobacteria</taxon>
        <taxon>Hyphomicrobiales</taxon>
        <taxon>Methylobacteriaceae</taxon>
        <taxon>Methylobacterium</taxon>
    </lineage>
</organism>
<name>A0ABQ4RT36_9HYPH</name>
<proteinExistence type="predicted"/>
<keyword evidence="2" id="KW-1185">Reference proteome</keyword>
<dbReference type="Proteomes" id="UP001055125">
    <property type="component" value="Unassembled WGS sequence"/>
</dbReference>
<evidence type="ECO:0000313" key="2">
    <source>
        <dbReference type="Proteomes" id="UP001055125"/>
    </source>
</evidence>
<dbReference type="RefSeq" id="WP_238242563.1">
    <property type="nucleotide sequence ID" value="NZ_BPQP01000008.1"/>
</dbReference>
<sequence>MTTVVEALQDATHELHEAAALYQARADQVAADRVATIAGAQTIINNYVNRAPYQECFCDFNNGIDAAGRGSLAAPFKTVDYALLQRDRSVVNVINMLTDDTIKVGHTSFASLIIRGVSPAPGPLGLSFSFALRKLSFFGEASNSPTPGLGRRVAGIDMYGGSLGFGFINLHLPTTPAGLDYGYMLNFNGGSFNMSDSSLTVETAGTAAVLISSGGGQRITASFQNTTIGPNAPGKIFRGVAAGQDPRTNFTYETNLASA</sequence>
<protein>
    <submittedName>
        <fullName evidence="1">Uncharacterized protein</fullName>
    </submittedName>
</protein>
<dbReference type="EMBL" id="BPQP01000008">
    <property type="protein sequence ID" value="GJD93352.1"/>
    <property type="molecule type" value="Genomic_DNA"/>
</dbReference>
<gene>
    <name evidence="1" type="ORF">OCOJLMKI_0545</name>
</gene>
<reference evidence="1" key="2">
    <citation type="submission" date="2021-08" db="EMBL/GenBank/DDBJ databases">
        <authorList>
            <person name="Tani A."/>
            <person name="Ola A."/>
            <person name="Ogura Y."/>
            <person name="Katsura K."/>
            <person name="Hayashi T."/>
        </authorList>
    </citation>
    <scope>NUCLEOTIDE SEQUENCE</scope>
    <source>
        <strain evidence="1">DSM 19015</strain>
    </source>
</reference>